<sequence length="257" mass="29618">MDHLIMRHYNWECESPRFPSPSWVFGTKHLVRVGFGFCFLITLGYMIVNIVFSVIFVDTDNPGFEPEGPNFPVFKNSRFKSCSSLLPDAADCTAIKDSVSNSGFHLDQVYLGQGYFPVHYTAFSHNGTSYDWCSTASCFKGFEVIPFKARPVVMGLTNSGIWANHNMTAFFFFWTFMKREYMVRNRGYYDCRGGRQRLGILEWTTLVYTLGSNVIWRWVEFIRFAVNPVPIRLYPPLRGLTRGCSLPICITIHIHAY</sequence>
<keyword evidence="1" id="KW-1133">Transmembrane helix</keyword>
<dbReference type="EMBL" id="JBANMG010000010">
    <property type="protein sequence ID" value="KAK6948825.1"/>
    <property type="molecule type" value="Genomic_DNA"/>
</dbReference>
<keyword evidence="3" id="KW-1185">Reference proteome</keyword>
<evidence type="ECO:0000256" key="1">
    <source>
        <dbReference type="SAM" id="Phobius"/>
    </source>
</evidence>
<name>A0AAX6M852_9PEZI</name>
<accession>A0AAX6M852</accession>
<gene>
    <name evidence="2" type="ORF">Daesc_010596</name>
</gene>
<keyword evidence="1" id="KW-0472">Membrane</keyword>
<proteinExistence type="predicted"/>
<protein>
    <submittedName>
        <fullName evidence="2">Uncharacterized protein</fullName>
    </submittedName>
</protein>
<feature type="transmembrane region" description="Helical" evidence="1">
    <location>
        <begin position="160"/>
        <end position="177"/>
    </location>
</feature>
<keyword evidence="1" id="KW-0812">Transmembrane</keyword>
<comment type="caution">
    <text evidence="2">The sequence shown here is derived from an EMBL/GenBank/DDBJ whole genome shotgun (WGS) entry which is preliminary data.</text>
</comment>
<dbReference type="AlphaFoldDB" id="A0AAX6M852"/>
<reference evidence="2 3" key="1">
    <citation type="journal article" date="2024" name="Front Chem Biol">
        <title>Unveiling the potential of Daldinia eschscholtzii MFLUCC 19-0629 through bioactivity and bioinformatics studies for enhanced sustainable agriculture production.</title>
        <authorList>
            <person name="Brooks S."/>
            <person name="Weaver J.A."/>
            <person name="Klomchit A."/>
            <person name="Alharthi S.A."/>
            <person name="Onlamun T."/>
            <person name="Nurani R."/>
            <person name="Vong T.K."/>
            <person name="Alberti F."/>
            <person name="Greco C."/>
        </authorList>
    </citation>
    <scope>NUCLEOTIDE SEQUENCE [LARGE SCALE GENOMIC DNA]</scope>
    <source>
        <strain evidence="2">MFLUCC 19-0629</strain>
    </source>
</reference>
<dbReference type="Proteomes" id="UP001369815">
    <property type="component" value="Unassembled WGS sequence"/>
</dbReference>
<evidence type="ECO:0000313" key="2">
    <source>
        <dbReference type="EMBL" id="KAK6948825.1"/>
    </source>
</evidence>
<feature type="transmembrane region" description="Helical" evidence="1">
    <location>
        <begin position="33"/>
        <end position="57"/>
    </location>
</feature>
<organism evidence="2 3">
    <name type="scientific">Daldinia eschscholtzii</name>
    <dbReference type="NCBI Taxonomy" id="292717"/>
    <lineage>
        <taxon>Eukaryota</taxon>
        <taxon>Fungi</taxon>
        <taxon>Dikarya</taxon>
        <taxon>Ascomycota</taxon>
        <taxon>Pezizomycotina</taxon>
        <taxon>Sordariomycetes</taxon>
        <taxon>Xylariomycetidae</taxon>
        <taxon>Xylariales</taxon>
        <taxon>Hypoxylaceae</taxon>
        <taxon>Daldinia</taxon>
    </lineage>
</organism>
<evidence type="ECO:0000313" key="3">
    <source>
        <dbReference type="Proteomes" id="UP001369815"/>
    </source>
</evidence>